<evidence type="ECO:0000256" key="5">
    <source>
        <dbReference type="ARBA" id="ARBA00038359"/>
    </source>
</evidence>
<sequence length="313" mass="34927">MRHLDGNARDNLSSCIAMIIVTALAVMARFAVKLCRRQTPTGPDWMSMLSACLFYANCGIIMNFILHTSLDGSFDLSPARGPVQLKNILKMAYPVEIMFGFVISTVKLSILWFYYMIFASANNIVNKRIIIGTAAACVVWFFIATFVIVFQCNPIHAYWDTFVMPPYCHDTPHLLLGYEMTNLFLDIAILSIPVPMVWKLQLEMSKKISLIAIFLLGAFVCVASIIRLTAIWNPPDVDKNFNFSGIMMWSTLQMGIAITCACLPTLGPLLAVNTKVFLYLASWTTSLWSRSGSQSGGRGQKISDDFEMHGISN</sequence>
<comment type="caution">
    <text evidence="8">The sequence shown here is derived from an EMBL/GenBank/DDBJ whole genome shotgun (WGS) entry which is preliminary data.</text>
</comment>
<dbReference type="InterPro" id="IPR049326">
    <property type="entry name" value="Rhodopsin_dom_fungi"/>
</dbReference>
<proteinExistence type="inferred from homology"/>
<accession>A0ABR0S952</accession>
<evidence type="ECO:0000313" key="9">
    <source>
        <dbReference type="Proteomes" id="UP001338125"/>
    </source>
</evidence>
<feature type="transmembrane region" description="Helical" evidence="6">
    <location>
        <begin position="210"/>
        <end position="232"/>
    </location>
</feature>
<comment type="subcellular location">
    <subcellularLocation>
        <location evidence="1">Membrane</location>
        <topology evidence="1">Multi-pass membrane protein</topology>
    </subcellularLocation>
</comment>
<protein>
    <submittedName>
        <fullName evidence="8">Wortmanamides biosynthesis cluster C-like protein</fullName>
    </submittedName>
</protein>
<dbReference type="PANTHER" id="PTHR33048">
    <property type="entry name" value="PTH11-LIKE INTEGRAL MEMBRANE PROTEIN (AFU_ORTHOLOGUE AFUA_5G11245)"/>
    <property type="match status" value="1"/>
</dbReference>
<evidence type="ECO:0000256" key="2">
    <source>
        <dbReference type="ARBA" id="ARBA00022692"/>
    </source>
</evidence>
<feature type="transmembrane region" description="Helical" evidence="6">
    <location>
        <begin position="129"/>
        <end position="150"/>
    </location>
</feature>
<dbReference type="EMBL" id="JAVFKD010000015">
    <property type="protein sequence ID" value="KAK5988694.1"/>
    <property type="molecule type" value="Genomic_DNA"/>
</dbReference>
<keyword evidence="2 6" id="KW-0812">Transmembrane</keyword>
<keyword evidence="4 6" id="KW-0472">Membrane</keyword>
<keyword evidence="9" id="KW-1185">Reference proteome</keyword>
<evidence type="ECO:0000259" key="7">
    <source>
        <dbReference type="Pfam" id="PF20684"/>
    </source>
</evidence>
<gene>
    <name evidence="8" type="ORF">PT974_10180</name>
</gene>
<evidence type="ECO:0000256" key="4">
    <source>
        <dbReference type="ARBA" id="ARBA00023136"/>
    </source>
</evidence>
<evidence type="ECO:0000313" key="8">
    <source>
        <dbReference type="EMBL" id="KAK5988694.1"/>
    </source>
</evidence>
<comment type="similarity">
    <text evidence="5">Belongs to the SAT4 family.</text>
</comment>
<keyword evidence="3 6" id="KW-1133">Transmembrane helix</keyword>
<dbReference type="Pfam" id="PF20684">
    <property type="entry name" value="Fung_rhodopsin"/>
    <property type="match status" value="1"/>
</dbReference>
<reference evidence="8 9" key="1">
    <citation type="submission" date="2024-01" db="EMBL/GenBank/DDBJ databases">
        <title>Complete genome of Cladobotryum mycophilum ATHUM6906.</title>
        <authorList>
            <person name="Christinaki A.C."/>
            <person name="Myridakis A.I."/>
            <person name="Kouvelis V.N."/>
        </authorList>
    </citation>
    <scope>NUCLEOTIDE SEQUENCE [LARGE SCALE GENOMIC DNA]</scope>
    <source>
        <strain evidence="8 9">ATHUM6906</strain>
    </source>
</reference>
<feature type="domain" description="Rhodopsin" evidence="7">
    <location>
        <begin position="28"/>
        <end position="271"/>
    </location>
</feature>
<feature type="transmembrane region" description="Helical" evidence="6">
    <location>
        <begin position="252"/>
        <end position="272"/>
    </location>
</feature>
<feature type="transmembrane region" description="Helical" evidence="6">
    <location>
        <begin position="12"/>
        <end position="32"/>
    </location>
</feature>
<feature type="transmembrane region" description="Helical" evidence="6">
    <location>
        <begin position="180"/>
        <end position="198"/>
    </location>
</feature>
<dbReference type="PANTHER" id="PTHR33048:SF47">
    <property type="entry name" value="INTEGRAL MEMBRANE PROTEIN-RELATED"/>
    <property type="match status" value="1"/>
</dbReference>
<feature type="transmembrane region" description="Helical" evidence="6">
    <location>
        <begin position="97"/>
        <end position="117"/>
    </location>
</feature>
<dbReference type="Proteomes" id="UP001338125">
    <property type="component" value="Unassembled WGS sequence"/>
</dbReference>
<evidence type="ECO:0000256" key="1">
    <source>
        <dbReference type="ARBA" id="ARBA00004141"/>
    </source>
</evidence>
<feature type="transmembrane region" description="Helical" evidence="6">
    <location>
        <begin position="44"/>
        <end position="66"/>
    </location>
</feature>
<organism evidence="8 9">
    <name type="scientific">Cladobotryum mycophilum</name>
    <dbReference type="NCBI Taxonomy" id="491253"/>
    <lineage>
        <taxon>Eukaryota</taxon>
        <taxon>Fungi</taxon>
        <taxon>Dikarya</taxon>
        <taxon>Ascomycota</taxon>
        <taxon>Pezizomycotina</taxon>
        <taxon>Sordariomycetes</taxon>
        <taxon>Hypocreomycetidae</taxon>
        <taxon>Hypocreales</taxon>
        <taxon>Hypocreaceae</taxon>
        <taxon>Cladobotryum</taxon>
    </lineage>
</organism>
<dbReference type="InterPro" id="IPR052337">
    <property type="entry name" value="SAT4-like"/>
</dbReference>
<evidence type="ECO:0000256" key="6">
    <source>
        <dbReference type="SAM" id="Phobius"/>
    </source>
</evidence>
<evidence type="ECO:0000256" key="3">
    <source>
        <dbReference type="ARBA" id="ARBA00022989"/>
    </source>
</evidence>
<name>A0ABR0S952_9HYPO</name>